<name>A0A015LQV8_RHIIW</name>
<accession>A0A015LQV8</accession>
<evidence type="ECO:0000313" key="1">
    <source>
        <dbReference type="EMBL" id="EXX75096.1"/>
    </source>
</evidence>
<sequence>MENLTLSKFQKNSENPFIKQAIEQVQKNIVKKYKTATNTGEKAILKAYDETTGEVLGHTQFIRQIEVDEEQFAKFYLSNFSAFFDLKPQAIKVFGYILTQLVPNQDTFYFEREECMNYTGYKSDKSVFIGLASLLSNEIIARGKTDYKYYINPMIAFNGNRITFAKTYIKKQKSNKISDPNQMTLL</sequence>
<organism evidence="1 2">
    <name type="scientific">Rhizophagus irregularis (strain DAOM 197198w)</name>
    <name type="common">Glomus intraradices</name>
    <dbReference type="NCBI Taxonomy" id="1432141"/>
    <lineage>
        <taxon>Eukaryota</taxon>
        <taxon>Fungi</taxon>
        <taxon>Fungi incertae sedis</taxon>
        <taxon>Mucoromycota</taxon>
        <taxon>Glomeromycotina</taxon>
        <taxon>Glomeromycetes</taxon>
        <taxon>Glomerales</taxon>
        <taxon>Glomeraceae</taxon>
        <taxon>Rhizophagus</taxon>
    </lineage>
</organism>
<dbReference type="Proteomes" id="UP000022910">
    <property type="component" value="Unassembled WGS sequence"/>
</dbReference>
<dbReference type="HOGENOM" id="CLU_110601_0_0_1"/>
<keyword evidence="2" id="KW-1185">Reference proteome</keyword>
<dbReference type="EMBL" id="JEMT01012574">
    <property type="protein sequence ID" value="EXX75096.1"/>
    <property type="molecule type" value="Genomic_DNA"/>
</dbReference>
<comment type="caution">
    <text evidence="1">The sequence shown here is derived from an EMBL/GenBank/DDBJ whole genome shotgun (WGS) entry which is preliminary data.</text>
</comment>
<evidence type="ECO:0000313" key="2">
    <source>
        <dbReference type="Proteomes" id="UP000022910"/>
    </source>
</evidence>
<dbReference type="AlphaFoldDB" id="A0A015LQV8"/>
<proteinExistence type="predicted"/>
<evidence type="ECO:0008006" key="3">
    <source>
        <dbReference type="Google" id="ProtNLM"/>
    </source>
</evidence>
<protein>
    <recommendedName>
        <fullName evidence="3">RepA protein</fullName>
    </recommendedName>
</protein>
<gene>
    <name evidence="1" type="ORF">RirG_044840</name>
</gene>
<reference evidence="1 2" key="1">
    <citation type="submission" date="2014-02" db="EMBL/GenBank/DDBJ databases">
        <title>Single nucleus genome sequencing reveals high similarity among nuclei of an endomycorrhizal fungus.</title>
        <authorList>
            <person name="Lin K."/>
            <person name="Geurts R."/>
            <person name="Zhang Z."/>
            <person name="Limpens E."/>
            <person name="Saunders D.G."/>
            <person name="Mu D."/>
            <person name="Pang E."/>
            <person name="Cao H."/>
            <person name="Cha H."/>
            <person name="Lin T."/>
            <person name="Zhou Q."/>
            <person name="Shang Y."/>
            <person name="Li Y."/>
            <person name="Ivanov S."/>
            <person name="Sharma T."/>
            <person name="Velzen R.V."/>
            <person name="Ruijter N.D."/>
            <person name="Aanen D.K."/>
            <person name="Win J."/>
            <person name="Kamoun S."/>
            <person name="Bisseling T."/>
            <person name="Huang S."/>
        </authorList>
    </citation>
    <scope>NUCLEOTIDE SEQUENCE [LARGE SCALE GENOMIC DNA]</scope>
    <source>
        <strain evidence="2">DAOM197198w</strain>
    </source>
</reference>